<evidence type="ECO:0000256" key="12">
    <source>
        <dbReference type="RuleBase" id="RU004208"/>
    </source>
</evidence>
<keyword evidence="10 11" id="KW-0676">Redox-active center</keyword>
<dbReference type="InterPro" id="IPR005788">
    <property type="entry name" value="PDI_thioredoxin-like_dom"/>
</dbReference>
<dbReference type="CDD" id="cd02982">
    <property type="entry name" value="PDI_b'_family"/>
    <property type="match status" value="1"/>
</dbReference>
<dbReference type="PANTHER" id="PTHR18929">
    <property type="entry name" value="PROTEIN DISULFIDE ISOMERASE"/>
    <property type="match status" value="1"/>
</dbReference>
<sequence>MWFPALLLSLPLLVSGATFTEENDVAVLNKGNFEEYFKEREYALLMFYAPWCGHCNALKPEYEKAAAQLKKDLSDVVLAKVDATVEKDLAQSHSVTGYPTLKFYKKGKWVDFNGKREAEFIISWFKRKMEPSLRTLPSLAELKSFIESDKVVVVGFIKDEKAEARKVLEETAEILDKFPFAVVSAPDAFKEYNVNSDVQISLFKKFDEGRDDFSGELKQTSLVEFVQQESIPLIVEFNQDSAGDVFGSPIRKHLVAFLPKSDKFEERKKGMEPVAKKFKGKVHFIFIDTEFEDHQRILDFFGMSKSDVPGYRLVNLADEMTKFQPDSSDFSEDAVSKFIDEVLSGTRKPFLMSQEIPPESSDPLRIIVGKNYNEVVKDMTKTVAVMLHAPWCGHCKQLSPTWDELAKAYKGRDDVVIAKMDATANEAEGLQVHSFPTIKLYPRDSDEVIDYSGDRTLEALKKFVDTNGKASGKKEEGEESVEEKRDEL</sequence>
<dbReference type="GO" id="GO:0006457">
    <property type="term" value="P:protein folding"/>
    <property type="evidence" value="ECO:0007669"/>
    <property type="project" value="TreeGrafter"/>
</dbReference>
<dbReference type="InterPro" id="IPR005792">
    <property type="entry name" value="Prot_disulphide_isomerase"/>
</dbReference>
<feature type="domain" description="Thioredoxin" evidence="15">
    <location>
        <begin position="350"/>
        <end position="469"/>
    </location>
</feature>
<dbReference type="AlphaFoldDB" id="A0AAV2TUZ4"/>
<feature type="domain" description="Thioredoxin" evidence="15">
    <location>
        <begin position="1"/>
        <end position="130"/>
    </location>
</feature>
<dbReference type="SUPFAM" id="SSF52833">
    <property type="entry name" value="Thioredoxin-like"/>
    <property type="match status" value="3"/>
</dbReference>
<evidence type="ECO:0000259" key="15">
    <source>
        <dbReference type="PROSITE" id="PS51352"/>
    </source>
</evidence>
<dbReference type="Pfam" id="PF00085">
    <property type="entry name" value="Thioredoxin"/>
    <property type="match status" value="2"/>
</dbReference>
<dbReference type="EC" id="5.3.4.1" evidence="4 13"/>
<protein>
    <recommendedName>
        <fullName evidence="4 13">Protein disulfide-isomerase</fullName>
        <ecNumber evidence="4 13">5.3.4.1</ecNumber>
    </recommendedName>
</protein>
<accession>A0AAV2TUZ4</accession>
<dbReference type="FunFam" id="3.40.30.10:FF:000023">
    <property type="entry name" value="Protein disulfide-isomerase"/>
    <property type="match status" value="1"/>
</dbReference>
<evidence type="ECO:0000256" key="7">
    <source>
        <dbReference type="ARBA" id="ARBA00022824"/>
    </source>
</evidence>
<proteinExistence type="inferred from homology"/>
<evidence type="ECO:0000256" key="8">
    <source>
        <dbReference type="ARBA" id="ARBA00023157"/>
    </source>
</evidence>
<dbReference type="GO" id="GO:0034976">
    <property type="term" value="P:response to endoplasmic reticulum stress"/>
    <property type="evidence" value="ECO:0007669"/>
    <property type="project" value="TreeGrafter"/>
</dbReference>
<dbReference type="Pfam" id="PF13848">
    <property type="entry name" value="Thioredoxin_6"/>
    <property type="match status" value="1"/>
</dbReference>
<dbReference type="Gene3D" id="3.40.30.10">
    <property type="entry name" value="Glutaredoxin"/>
    <property type="match status" value="4"/>
</dbReference>
<keyword evidence="7" id="KW-0256">Endoplasmic reticulum</keyword>
<evidence type="ECO:0000256" key="3">
    <source>
        <dbReference type="ARBA" id="ARBA00006347"/>
    </source>
</evidence>
<dbReference type="Proteomes" id="UP001497525">
    <property type="component" value="Unassembled WGS sequence"/>
</dbReference>
<dbReference type="PANTHER" id="PTHR18929:SF240">
    <property type="entry name" value="PROTEIN DISULFIDE-ISOMERASE"/>
    <property type="match status" value="1"/>
</dbReference>
<keyword evidence="9 13" id="KW-0413">Isomerase</keyword>
<keyword evidence="6" id="KW-0677">Repeat</keyword>
<gene>
    <name evidence="16" type="ORF">CDAUBV1_LOCUS16200</name>
</gene>
<feature type="compositionally biased region" description="Basic and acidic residues" evidence="14">
    <location>
        <begin position="472"/>
        <end position="488"/>
    </location>
</feature>
<name>A0AAV2TUZ4_CALDB</name>
<evidence type="ECO:0000256" key="5">
    <source>
        <dbReference type="ARBA" id="ARBA00022729"/>
    </source>
</evidence>
<evidence type="ECO:0000313" key="17">
    <source>
        <dbReference type="Proteomes" id="UP001497525"/>
    </source>
</evidence>
<feature type="disulfide bond" description="Redox-active" evidence="11">
    <location>
        <begin position="392"/>
        <end position="395"/>
    </location>
</feature>
<evidence type="ECO:0000256" key="14">
    <source>
        <dbReference type="SAM" id="MobiDB-lite"/>
    </source>
</evidence>
<reference evidence="16" key="1">
    <citation type="submission" date="2024-06" db="EMBL/GenBank/DDBJ databases">
        <authorList>
            <person name="Liu X."/>
            <person name="Lenzi L."/>
            <person name="Haldenby T S."/>
            <person name="Uol C."/>
        </authorList>
    </citation>
    <scope>NUCLEOTIDE SEQUENCE</scope>
</reference>
<dbReference type="GO" id="GO:0003756">
    <property type="term" value="F:protein disulfide isomerase activity"/>
    <property type="evidence" value="ECO:0007669"/>
    <property type="project" value="UniProtKB-EC"/>
</dbReference>
<evidence type="ECO:0000256" key="2">
    <source>
        <dbReference type="ARBA" id="ARBA00004319"/>
    </source>
</evidence>
<dbReference type="PROSITE" id="PS51352">
    <property type="entry name" value="THIOREDOXIN_2"/>
    <property type="match status" value="2"/>
</dbReference>
<evidence type="ECO:0000313" key="16">
    <source>
        <dbReference type="EMBL" id="CAL5140906.1"/>
    </source>
</evidence>
<dbReference type="CDD" id="cd02995">
    <property type="entry name" value="PDI_a_PDI_a'_C"/>
    <property type="match status" value="1"/>
</dbReference>
<dbReference type="CDD" id="cd02961">
    <property type="entry name" value="PDI_a_family"/>
    <property type="match status" value="1"/>
</dbReference>
<comment type="subcellular location">
    <subcellularLocation>
        <location evidence="2">Endoplasmic reticulum lumen</location>
    </subcellularLocation>
</comment>
<dbReference type="PROSITE" id="PS00194">
    <property type="entry name" value="THIOREDOXIN_1"/>
    <property type="match status" value="1"/>
</dbReference>
<dbReference type="InterPro" id="IPR013766">
    <property type="entry name" value="Thioredoxin_domain"/>
</dbReference>
<evidence type="ECO:0000256" key="9">
    <source>
        <dbReference type="ARBA" id="ARBA00023235"/>
    </source>
</evidence>
<comment type="similarity">
    <text evidence="3 12">Belongs to the protein disulfide isomerase family.</text>
</comment>
<feature type="chain" id="PRO_5043110039" description="Protein disulfide-isomerase" evidence="13">
    <location>
        <begin position="17"/>
        <end position="488"/>
    </location>
</feature>
<comment type="catalytic activity">
    <reaction evidence="1 13">
        <text>Catalyzes the rearrangement of -S-S- bonds in proteins.</text>
        <dbReference type="EC" id="5.3.4.1"/>
    </reaction>
</comment>
<evidence type="ECO:0000256" key="4">
    <source>
        <dbReference type="ARBA" id="ARBA00012723"/>
    </source>
</evidence>
<evidence type="ECO:0000256" key="6">
    <source>
        <dbReference type="ARBA" id="ARBA00022737"/>
    </source>
</evidence>
<dbReference type="GO" id="GO:0005788">
    <property type="term" value="C:endoplasmic reticulum lumen"/>
    <property type="evidence" value="ECO:0007669"/>
    <property type="project" value="UniProtKB-SubCell"/>
</dbReference>
<feature type="disulfide bond" description="Redox-active" evidence="11">
    <location>
        <begin position="52"/>
        <end position="55"/>
    </location>
</feature>
<evidence type="ECO:0000256" key="11">
    <source>
        <dbReference type="PIRSR" id="PIRSR605792-51"/>
    </source>
</evidence>
<dbReference type="InterPro" id="IPR017937">
    <property type="entry name" value="Thioredoxin_CS"/>
</dbReference>
<dbReference type="FunFam" id="3.40.30.10:FF:000027">
    <property type="entry name" value="protein disulfide-isomerase A2"/>
    <property type="match status" value="1"/>
</dbReference>
<dbReference type="NCBIfam" id="TIGR01126">
    <property type="entry name" value="pdi_dom"/>
    <property type="match status" value="1"/>
</dbReference>
<dbReference type="NCBIfam" id="TIGR01130">
    <property type="entry name" value="ER_PDI_fam"/>
    <property type="match status" value="1"/>
</dbReference>
<dbReference type="EMBL" id="CAXLJL010000811">
    <property type="protein sequence ID" value="CAL5140906.1"/>
    <property type="molecule type" value="Genomic_DNA"/>
</dbReference>
<keyword evidence="5 13" id="KW-0732">Signal</keyword>
<evidence type="ECO:0000256" key="1">
    <source>
        <dbReference type="ARBA" id="ARBA00001182"/>
    </source>
</evidence>
<comment type="caution">
    <text evidence="16">The sequence shown here is derived from an EMBL/GenBank/DDBJ whole genome shotgun (WGS) entry which is preliminary data.</text>
</comment>
<feature type="region of interest" description="Disordered" evidence="14">
    <location>
        <begin position="467"/>
        <end position="488"/>
    </location>
</feature>
<dbReference type="CDD" id="cd02981">
    <property type="entry name" value="PDI_b_family"/>
    <property type="match status" value="1"/>
</dbReference>
<dbReference type="InterPro" id="IPR036249">
    <property type="entry name" value="Thioredoxin-like_sf"/>
</dbReference>
<dbReference type="FunFam" id="3.40.30.10:FF:000042">
    <property type="entry name" value="protein disulfide-isomerase A2"/>
    <property type="match status" value="1"/>
</dbReference>
<keyword evidence="8 11" id="KW-1015">Disulfide bond</keyword>
<organism evidence="16 17">
    <name type="scientific">Calicophoron daubneyi</name>
    <name type="common">Rumen fluke</name>
    <name type="synonym">Paramphistomum daubneyi</name>
    <dbReference type="NCBI Taxonomy" id="300641"/>
    <lineage>
        <taxon>Eukaryota</taxon>
        <taxon>Metazoa</taxon>
        <taxon>Spiralia</taxon>
        <taxon>Lophotrochozoa</taxon>
        <taxon>Platyhelminthes</taxon>
        <taxon>Trematoda</taxon>
        <taxon>Digenea</taxon>
        <taxon>Plagiorchiida</taxon>
        <taxon>Pronocephalata</taxon>
        <taxon>Paramphistomoidea</taxon>
        <taxon>Paramphistomidae</taxon>
        <taxon>Calicophoron</taxon>
    </lineage>
</organism>
<feature type="signal peptide" evidence="13">
    <location>
        <begin position="1"/>
        <end position="16"/>
    </location>
</feature>
<evidence type="ECO:0000256" key="10">
    <source>
        <dbReference type="ARBA" id="ARBA00023284"/>
    </source>
</evidence>
<evidence type="ECO:0000256" key="13">
    <source>
        <dbReference type="RuleBase" id="RU361130"/>
    </source>
</evidence>
<dbReference type="PRINTS" id="PR00421">
    <property type="entry name" value="THIOREDOXIN"/>
</dbReference>